<keyword evidence="2" id="KW-0479">Metal-binding</keyword>
<reference evidence="3" key="1">
    <citation type="submission" date="2022-01" db="EMBL/GenBank/DDBJ databases">
        <title>Genome-Based Taxonomic Classification of the Phylum Actinobacteria.</title>
        <authorList>
            <person name="Gao Y."/>
        </authorList>
    </citation>
    <scope>NUCLEOTIDE SEQUENCE</scope>
    <source>
        <strain evidence="3">KLBMP 8922</strain>
    </source>
</reference>
<protein>
    <recommendedName>
        <fullName evidence="2">Terpene synthase</fullName>
        <ecNumber evidence="2">4.2.3.-</ecNumber>
    </recommendedName>
</protein>
<dbReference type="GO" id="GO:0010333">
    <property type="term" value="F:terpene synthase activity"/>
    <property type="evidence" value="ECO:0007669"/>
    <property type="project" value="InterPro"/>
</dbReference>
<dbReference type="EMBL" id="JAKFHA010000001">
    <property type="protein sequence ID" value="MCF2525897.1"/>
    <property type="molecule type" value="Genomic_DNA"/>
</dbReference>
<dbReference type="InterPro" id="IPR008949">
    <property type="entry name" value="Isoprenoid_synthase_dom_sf"/>
</dbReference>
<dbReference type="SUPFAM" id="SSF48576">
    <property type="entry name" value="Terpenoid synthases"/>
    <property type="match status" value="1"/>
</dbReference>
<accession>A0AA41PWL2</accession>
<keyword evidence="1 2" id="KW-0456">Lyase</keyword>
<dbReference type="InterPro" id="IPR048143">
    <property type="entry name" value="Selin_dien_syn"/>
</dbReference>
<dbReference type="SFLD" id="SFLDS00005">
    <property type="entry name" value="Isoprenoid_Synthase_Type_I"/>
    <property type="match status" value="1"/>
</dbReference>
<dbReference type="Pfam" id="PF19086">
    <property type="entry name" value="Terpene_syn_C_2"/>
    <property type="match status" value="1"/>
</dbReference>
<dbReference type="Gene3D" id="1.10.600.10">
    <property type="entry name" value="Farnesyl Diphosphate Synthase"/>
    <property type="match status" value="1"/>
</dbReference>
<evidence type="ECO:0000313" key="4">
    <source>
        <dbReference type="Proteomes" id="UP001165378"/>
    </source>
</evidence>
<dbReference type="Proteomes" id="UP001165378">
    <property type="component" value="Unassembled WGS sequence"/>
</dbReference>
<evidence type="ECO:0000256" key="1">
    <source>
        <dbReference type="ARBA" id="ARBA00023239"/>
    </source>
</evidence>
<dbReference type="SFLD" id="SFLDG01020">
    <property type="entry name" value="Terpene_Cyclase_Like_2"/>
    <property type="match status" value="1"/>
</dbReference>
<dbReference type="GO" id="GO:0046872">
    <property type="term" value="F:metal ion binding"/>
    <property type="evidence" value="ECO:0007669"/>
    <property type="project" value="UniProtKB-KW"/>
</dbReference>
<gene>
    <name evidence="3" type="ORF">LZ495_01475</name>
</gene>
<dbReference type="PANTHER" id="PTHR35201:SF4">
    <property type="entry name" value="BETA-PINACENE SYNTHASE-RELATED"/>
    <property type="match status" value="1"/>
</dbReference>
<comment type="caution">
    <text evidence="3">The sequence shown here is derived from an EMBL/GenBank/DDBJ whole genome shotgun (WGS) entry which is preliminary data.</text>
</comment>
<sequence length="363" mass="40590">MSFHPGKPRWSQAMDERLAVPPIYSPFQPAIHPRFAEIDRQTGEWAEKFGIGSAALRAQLVRQDIGQLAARILPDAQPDVVQVLSDFVMWLFGVDDGCCEEGVEGADPHDLMPVLSRLLRVAQSPSAALLPDDPLARSMRDLRARMALFATPAQATRWVEHLREYFMALVWEAVHRSRGTVPGLDDYTVIRIGDGAAATVAPILEFAYGYELDPNERDAPAARALAEMACFVVSWDNDIFSFHKENRADAYVLNAVKVLRHEYGITAEEALSLAIAQRDRVLIRFLAVRETVLERASPELRRYVDGLGTLIRAAQDWGISSRRYTCPDDPADLPEVFTDVPTDGSAEPLPIPSISWWWDDVRV</sequence>
<keyword evidence="2" id="KW-0460">Magnesium</keyword>
<dbReference type="AlphaFoldDB" id="A0AA41PWL2"/>
<name>A0AA41PWL2_9ACTN</name>
<dbReference type="NCBIfam" id="NF041565">
    <property type="entry name" value="selin_dien_syn"/>
    <property type="match status" value="1"/>
</dbReference>
<comment type="cofactor">
    <cofactor evidence="2">
        <name>Mg(2+)</name>
        <dbReference type="ChEBI" id="CHEBI:18420"/>
    </cofactor>
</comment>
<evidence type="ECO:0000313" key="3">
    <source>
        <dbReference type="EMBL" id="MCF2525897.1"/>
    </source>
</evidence>
<dbReference type="EC" id="4.2.3.-" evidence="2"/>
<keyword evidence="4" id="KW-1185">Reference proteome</keyword>
<dbReference type="RefSeq" id="WP_235049940.1">
    <property type="nucleotide sequence ID" value="NZ_JAKFHA010000001.1"/>
</dbReference>
<dbReference type="InterPro" id="IPR034686">
    <property type="entry name" value="Terpene_cyclase-like_2"/>
</dbReference>
<proteinExistence type="inferred from homology"/>
<organism evidence="3 4">
    <name type="scientific">Yinghuangia soli</name>
    <dbReference type="NCBI Taxonomy" id="2908204"/>
    <lineage>
        <taxon>Bacteria</taxon>
        <taxon>Bacillati</taxon>
        <taxon>Actinomycetota</taxon>
        <taxon>Actinomycetes</taxon>
        <taxon>Kitasatosporales</taxon>
        <taxon>Streptomycetaceae</taxon>
        <taxon>Yinghuangia</taxon>
    </lineage>
</organism>
<dbReference type="PANTHER" id="PTHR35201">
    <property type="entry name" value="TERPENE SYNTHASE"/>
    <property type="match status" value="1"/>
</dbReference>
<evidence type="ECO:0000256" key="2">
    <source>
        <dbReference type="RuleBase" id="RU366034"/>
    </source>
</evidence>
<comment type="similarity">
    <text evidence="2">Belongs to the terpene synthase family.</text>
</comment>